<proteinExistence type="inferred from homology"/>
<comment type="caution">
    <text evidence="10">The sequence shown here is derived from an EMBL/GenBank/DDBJ whole genome shotgun (WGS) entry which is preliminary data.</text>
</comment>
<evidence type="ECO:0000313" key="11">
    <source>
        <dbReference type="Proteomes" id="UP000276133"/>
    </source>
</evidence>
<evidence type="ECO:0000259" key="9">
    <source>
        <dbReference type="PROSITE" id="PS50174"/>
    </source>
</evidence>
<dbReference type="SMART" id="SM00443">
    <property type="entry name" value="G_patch"/>
    <property type="match status" value="1"/>
</dbReference>
<dbReference type="InterPro" id="IPR022783">
    <property type="entry name" value="GCFC_dom"/>
</dbReference>
<feature type="domain" description="G-patch" evidence="9">
    <location>
        <begin position="162"/>
        <end position="208"/>
    </location>
</feature>
<dbReference type="InterPro" id="IPR045211">
    <property type="entry name" value="TFP11/STIP/Ntr1"/>
</dbReference>
<evidence type="ECO:0000256" key="2">
    <source>
        <dbReference type="ARBA" id="ARBA00010900"/>
    </source>
</evidence>
<dbReference type="GO" id="GO:0071008">
    <property type="term" value="C:U2-type post-mRNA release spliceosomal complex"/>
    <property type="evidence" value="ECO:0007669"/>
    <property type="project" value="TreeGrafter"/>
</dbReference>
<protein>
    <submittedName>
        <fullName evidence="10">Tuftelin-interacting 11</fullName>
    </submittedName>
</protein>
<accession>A0A3M7QMX8</accession>
<evidence type="ECO:0000256" key="8">
    <source>
        <dbReference type="SAM" id="MobiDB-lite"/>
    </source>
</evidence>
<feature type="region of interest" description="Disordered" evidence="8">
    <location>
        <begin position="197"/>
        <end position="238"/>
    </location>
</feature>
<comment type="similarity">
    <text evidence="2 7">Belongs to the TFP11/STIP family.</text>
</comment>
<dbReference type="PROSITE" id="PS50174">
    <property type="entry name" value="G_PATCH"/>
    <property type="match status" value="1"/>
</dbReference>
<feature type="region of interest" description="Disordered" evidence="8">
    <location>
        <begin position="67"/>
        <end position="96"/>
    </location>
</feature>
<dbReference type="Proteomes" id="UP000276133">
    <property type="component" value="Unassembled WGS sequence"/>
</dbReference>
<dbReference type="PIRSF" id="PIRSF017706">
    <property type="entry name" value="TFIP11"/>
    <property type="match status" value="1"/>
</dbReference>
<reference evidence="10 11" key="1">
    <citation type="journal article" date="2018" name="Sci. Rep.">
        <title>Genomic signatures of local adaptation to the degree of environmental predictability in rotifers.</title>
        <authorList>
            <person name="Franch-Gras L."/>
            <person name="Hahn C."/>
            <person name="Garcia-Roger E.M."/>
            <person name="Carmona M.J."/>
            <person name="Serra M."/>
            <person name="Gomez A."/>
        </authorList>
    </citation>
    <scope>NUCLEOTIDE SEQUENCE [LARGE SCALE GENOMIC DNA]</scope>
    <source>
        <strain evidence="10">HYR1</strain>
    </source>
</reference>
<keyword evidence="11" id="KW-1185">Reference proteome</keyword>
<evidence type="ECO:0000256" key="4">
    <source>
        <dbReference type="ARBA" id="ARBA00022728"/>
    </source>
</evidence>
<dbReference type="GO" id="GO:0000390">
    <property type="term" value="P:spliceosomal complex disassembly"/>
    <property type="evidence" value="ECO:0007669"/>
    <property type="project" value="InterPro"/>
</dbReference>
<dbReference type="Pfam" id="PF12457">
    <property type="entry name" value="TIP_N"/>
    <property type="match status" value="1"/>
</dbReference>
<comment type="subcellular location">
    <subcellularLocation>
        <location evidence="1 7">Nucleus</location>
    </subcellularLocation>
</comment>
<evidence type="ECO:0000256" key="5">
    <source>
        <dbReference type="ARBA" id="ARBA00023187"/>
    </source>
</evidence>
<keyword evidence="5 7" id="KW-0508">mRNA splicing</keyword>
<feature type="compositionally biased region" description="Basic and acidic residues" evidence="8">
    <location>
        <begin position="143"/>
        <end position="155"/>
    </location>
</feature>
<keyword evidence="4 7" id="KW-0747">Spliceosome</keyword>
<organism evidence="10 11">
    <name type="scientific">Brachionus plicatilis</name>
    <name type="common">Marine rotifer</name>
    <name type="synonym">Brachionus muelleri</name>
    <dbReference type="NCBI Taxonomy" id="10195"/>
    <lineage>
        <taxon>Eukaryota</taxon>
        <taxon>Metazoa</taxon>
        <taxon>Spiralia</taxon>
        <taxon>Gnathifera</taxon>
        <taxon>Rotifera</taxon>
        <taxon>Eurotatoria</taxon>
        <taxon>Monogononta</taxon>
        <taxon>Pseudotrocha</taxon>
        <taxon>Ploima</taxon>
        <taxon>Brachionidae</taxon>
        <taxon>Brachionus</taxon>
    </lineage>
</organism>
<dbReference type="InterPro" id="IPR024933">
    <property type="entry name" value="TFP11"/>
</dbReference>
<dbReference type="EMBL" id="REGN01005694">
    <property type="protein sequence ID" value="RNA12424.1"/>
    <property type="molecule type" value="Genomic_DNA"/>
</dbReference>
<sequence>MSDEEEMEEFEFNEGDLQRAFNPGFKRHKMTKEEAMLGIWASREFSDSEDEDQFSYRKQKKYSNSNIDFVSSKKNKKDGSETETSGKVDEKLSDDDEIRDLIRNEELLVESDSDNDNMEELNTKNYYQVKQPVPSFKPTAQKQEPKITRADVKEIGNWERHTKGIGMKLMQKMGWEKGKGLGKDLAGRAIPVEASVRKGKGAIGAHGPENKERRHKEVEDDEPVHVSQWKKDKKHKKPQYTLKTPEELIKLASKQPEKLRKIEKLMEIGELEQLERKKEKTGKIKIIDMTSREQRVSHGYESLSQITKLSKMESEYEEKKRENFDVPELTHNLDLILNMTEDKLIHYDKKMKHYEDMIVGLSYEEKRTREKMTSESDQMEKIKNLIKSIEICESKVSEEKMTLDDLIDSFDDLRQTYPDEFIIFNLSQVSIPLMAPLIKRKLKLWTPFTEHVTDDDQDPQSIIFCHDIYTKLKSLFNETDFENVNLYHRFVWETWMPAFRKILSEISIKEHSVDCSLLIDKWRPLLSSWIIQNILDQIILPKLIDEVELWNPLTDVIPIHEWVHPWLALMKDRLDSTLFPTIRFKLASALQSWHPSDQSAKAVLNPWKPPVFSAQNWEQFLLRNILPKLELVLEQEFAINPSKQNLEAWNWVTSWANLVPISSFVALLEKSFFPKWLQVLSVWLNSSPNYEEVSKWYVGWKSLFSEKLLQHPSIKAKLSQGLMMMNRSVSGAQVSYNPNEPSPVVSQTLKEIPQSVREKGAQLSSTPVVSSFKDIIEKKAAEKNIMFMPIVNKFKEGKQVYRLGNLNLYLDRNVIFILQNGNWIPASLNEIFQKAL</sequence>
<dbReference type="InterPro" id="IPR022159">
    <property type="entry name" value="STIP/TFIP11_N"/>
</dbReference>
<evidence type="ECO:0000256" key="6">
    <source>
        <dbReference type="ARBA" id="ARBA00023242"/>
    </source>
</evidence>
<keyword evidence="6 7" id="KW-0539">Nucleus</keyword>
<dbReference type="PANTHER" id="PTHR23329:SF1">
    <property type="entry name" value="TUFTELIN-INTERACTING PROTEIN 11"/>
    <property type="match status" value="1"/>
</dbReference>
<gene>
    <name evidence="10" type="ORF">BpHYR1_037960</name>
</gene>
<dbReference type="InterPro" id="IPR000467">
    <property type="entry name" value="G_patch_dom"/>
</dbReference>
<dbReference type="PANTHER" id="PTHR23329">
    <property type="entry name" value="TUFTELIN-INTERACTING PROTEIN 11-RELATED"/>
    <property type="match status" value="1"/>
</dbReference>
<dbReference type="OrthoDB" id="4822at2759"/>
<dbReference type="STRING" id="10195.A0A3M7QMX8"/>
<keyword evidence="3 7" id="KW-0507">mRNA processing</keyword>
<evidence type="ECO:0000256" key="1">
    <source>
        <dbReference type="ARBA" id="ARBA00004123"/>
    </source>
</evidence>
<feature type="region of interest" description="Disordered" evidence="8">
    <location>
        <begin position="125"/>
        <end position="155"/>
    </location>
</feature>
<dbReference type="Pfam" id="PF07842">
    <property type="entry name" value="GCFC"/>
    <property type="match status" value="1"/>
</dbReference>
<dbReference type="Pfam" id="PF01585">
    <property type="entry name" value="G-patch"/>
    <property type="match status" value="1"/>
</dbReference>
<evidence type="ECO:0000256" key="3">
    <source>
        <dbReference type="ARBA" id="ARBA00022664"/>
    </source>
</evidence>
<dbReference type="GO" id="GO:0003676">
    <property type="term" value="F:nucleic acid binding"/>
    <property type="evidence" value="ECO:0007669"/>
    <property type="project" value="InterPro"/>
</dbReference>
<feature type="compositionally biased region" description="Basic and acidic residues" evidence="8">
    <location>
        <begin position="208"/>
        <end position="218"/>
    </location>
</feature>
<feature type="compositionally biased region" description="Basic and acidic residues" evidence="8">
    <location>
        <begin position="77"/>
        <end position="91"/>
    </location>
</feature>
<dbReference type="AlphaFoldDB" id="A0A3M7QMX8"/>
<evidence type="ECO:0000313" key="10">
    <source>
        <dbReference type="EMBL" id="RNA12424.1"/>
    </source>
</evidence>
<name>A0A3M7QMX8_BRAPC</name>
<evidence type="ECO:0000256" key="7">
    <source>
        <dbReference type="PIRNR" id="PIRNR017706"/>
    </source>
</evidence>